<proteinExistence type="predicted"/>
<protein>
    <recommendedName>
        <fullName evidence="6">Amino acid transporter transmembrane domain-containing protein</fullName>
    </recommendedName>
</protein>
<organism evidence="7 8">
    <name type="scientific">Strongylus vulgaris</name>
    <name type="common">Blood worm</name>
    <dbReference type="NCBI Taxonomy" id="40348"/>
    <lineage>
        <taxon>Eukaryota</taxon>
        <taxon>Metazoa</taxon>
        <taxon>Ecdysozoa</taxon>
        <taxon>Nematoda</taxon>
        <taxon>Chromadorea</taxon>
        <taxon>Rhabditida</taxon>
        <taxon>Rhabditina</taxon>
        <taxon>Rhabditomorpha</taxon>
        <taxon>Strongyloidea</taxon>
        <taxon>Strongylidae</taxon>
        <taxon>Strongylus</taxon>
    </lineage>
</organism>
<evidence type="ECO:0000256" key="4">
    <source>
        <dbReference type="ARBA" id="ARBA00023136"/>
    </source>
</evidence>
<feature type="transmembrane region" description="Helical" evidence="5">
    <location>
        <begin position="99"/>
        <end position="119"/>
    </location>
</feature>
<comment type="subcellular location">
    <subcellularLocation>
        <location evidence="1">Membrane</location>
    </subcellularLocation>
</comment>
<dbReference type="GO" id="GO:0016020">
    <property type="term" value="C:membrane"/>
    <property type="evidence" value="ECO:0007669"/>
    <property type="project" value="UniProtKB-SubCell"/>
</dbReference>
<feature type="transmembrane region" description="Helical" evidence="5">
    <location>
        <begin position="125"/>
        <end position="146"/>
    </location>
</feature>
<evidence type="ECO:0000256" key="3">
    <source>
        <dbReference type="ARBA" id="ARBA00022989"/>
    </source>
</evidence>
<dbReference type="Pfam" id="PF01490">
    <property type="entry name" value="Aa_trans"/>
    <property type="match status" value="1"/>
</dbReference>
<keyword evidence="4 5" id="KW-0472">Membrane</keyword>
<keyword evidence="3 5" id="KW-1133">Transmembrane helix</keyword>
<dbReference type="InterPro" id="IPR013057">
    <property type="entry name" value="AA_transpt_TM"/>
</dbReference>
<reference evidence="7 8" key="1">
    <citation type="submission" date="2018-11" db="EMBL/GenBank/DDBJ databases">
        <authorList>
            <consortium name="Pathogen Informatics"/>
        </authorList>
    </citation>
    <scope>NUCLEOTIDE SEQUENCE [LARGE SCALE GENOMIC DNA]</scope>
</reference>
<dbReference type="AlphaFoldDB" id="A0A3P7KRE4"/>
<evidence type="ECO:0000259" key="6">
    <source>
        <dbReference type="Pfam" id="PF01490"/>
    </source>
</evidence>
<keyword evidence="2 5" id="KW-0812">Transmembrane</keyword>
<evidence type="ECO:0000313" key="8">
    <source>
        <dbReference type="Proteomes" id="UP000270094"/>
    </source>
</evidence>
<gene>
    <name evidence="7" type="ORF">SVUK_LOCUS5116</name>
</gene>
<feature type="domain" description="Amino acid transporter transmembrane" evidence="6">
    <location>
        <begin position="85"/>
        <end position="152"/>
    </location>
</feature>
<feature type="transmembrane region" description="Helical" evidence="5">
    <location>
        <begin position="186"/>
        <end position="209"/>
    </location>
</feature>
<evidence type="ECO:0000256" key="5">
    <source>
        <dbReference type="SAM" id="Phobius"/>
    </source>
</evidence>
<name>A0A3P7KRE4_STRVU</name>
<dbReference type="OrthoDB" id="655540at2759"/>
<dbReference type="EMBL" id="UYYB01014795">
    <property type="protein sequence ID" value="VDM70118.1"/>
    <property type="molecule type" value="Genomic_DNA"/>
</dbReference>
<accession>A0A3P7KRE4</accession>
<keyword evidence="8" id="KW-1185">Reference proteome</keyword>
<evidence type="ECO:0000313" key="7">
    <source>
        <dbReference type="EMBL" id="VDM70118.1"/>
    </source>
</evidence>
<evidence type="ECO:0000256" key="1">
    <source>
        <dbReference type="ARBA" id="ARBA00004370"/>
    </source>
</evidence>
<sequence length="270" mass="30464">MKLQRKVHNQGRDLKKIRTSRSELMARVAWLFLSKKVGIAKCSVARIRIAVSTRNSSTLSDRASPPCRNVRCGNSVVVVAEILKIISHLFLRNFGWQRFFVRSILFWSLIFVALSVPNFGPLLDLIGASTMSLMTLIMPSIFYLYLNASKMKREIMLKNKKNIKEDSDEVRANFSELFIYLPRRMLVVNCISLTFGIVGGVVATVFSIIKMMGADVAPPCYVQYFREGRFTLELRRLPFVSTISGSVNCCGAFHNITVSGIDPRGFCAVY</sequence>
<dbReference type="Proteomes" id="UP000270094">
    <property type="component" value="Unassembled WGS sequence"/>
</dbReference>
<evidence type="ECO:0000256" key="2">
    <source>
        <dbReference type="ARBA" id="ARBA00022692"/>
    </source>
</evidence>